<proteinExistence type="inferred from homology"/>
<keyword evidence="2" id="KW-0472">Membrane</keyword>
<name>A0AA88XGZ7_PINIB</name>
<evidence type="ECO:0000256" key="1">
    <source>
        <dbReference type="ARBA" id="ARBA00010236"/>
    </source>
</evidence>
<dbReference type="PANTHER" id="PTHR45964:SF5">
    <property type="entry name" value="WSCD FAMILY MEMBER CG9164"/>
    <property type="match status" value="1"/>
</dbReference>
<protein>
    <recommendedName>
        <fullName evidence="5">Sulfotransferase domain-containing protein</fullName>
    </recommendedName>
</protein>
<comment type="caution">
    <text evidence="3">The sequence shown here is derived from an EMBL/GenBank/DDBJ whole genome shotgun (WGS) entry which is preliminary data.</text>
</comment>
<evidence type="ECO:0000313" key="3">
    <source>
        <dbReference type="EMBL" id="KAK3085150.1"/>
    </source>
</evidence>
<keyword evidence="2" id="KW-0812">Transmembrane</keyword>
<evidence type="ECO:0000313" key="4">
    <source>
        <dbReference type="Proteomes" id="UP001186944"/>
    </source>
</evidence>
<dbReference type="InterPro" id="IPR027417">
    <property type="entry name" value="P-loop_NTPase"/>
</dbReference>
<dbReference type="PANTHER" id="PTHR45964">
    <property type="entry name" value="WSCD FAMILY MEMBER CG9164"/>
    <property type="match status" value="1"/>
</dbReference>
<dbReference type="Gene3D" id="3.40.50.300">
    <property type="entry name" value="P-loop containing nucleotide triphosphate hydrolases"/>
    <property type="match status" value="1"/>
</dbReference>
<gene>
    <name evidence="3" type="ORF">FSP39_025116</name>
</gene>
<organism evidence="3 4">
    <name type="scientific">Pinctada imbricata</name>
    <name type="common">Atlantic pearl-oyster</name>
    <name type="synonym">Pinctada martensii</name>
    <dbReference type="NCBI Taxonomy" id="66713"/>
    <lineage>
        <taxon>Eukaryota</taxon>
        <taxon>Metazoa</taxon>
        <taxon>Spiralia</taxon>
        <taxon>Lophotrochozoa</taxon>
        <taxon>Mollusca</taxon>
        <taxon>Bivalvia</taxon>
        <taxon>Autobranchia</taxon>
        <taxon>Pteriomorphia</taxon>
        <taxon>Pterioida</taxon>
        <taxon>Pterioidea</taxon>
        <taxon>Pteriidae</taxon>
        <taxon>Pinctada</taxon>
    </lineage>
</organism>
<dbReference type="AlphaFoldDB" id="A0AA88XGZ7"/>
<keyword evidence="2" id="KW-1133">Transmembrane helix</keyword>
<dbReference type="Proteomes" id="UP001186944">
    <property type="component" value="Unassembled WGS sequence"/>
</dbReference>
<comment type="similarity">
    <text evidence="1">Belongs to the WSCD family.</text>
</comment>
<reference evidence="3" key="1">
    <citation type="submission" date="2019-08" db="EMBL/GenBank/DDBJ databases">
        <title>The improved chromosome-level genome for the pearl oyster Pinctada fucata martensii using PacBio sequencing and Hi-C.</title>
        <authorList>
            <person name="Zheng Z."/>
        </authorList>
    </citation>
    <scope>NUCLEOTIDE SEQUENCE</scope>
    <source>
        <strain evidence="3">ZZ-2019</strain>
        <tissue evidence="3">Adductor muscle</tissue>
    </source>
</reference>
<feature type="transmembrane region" description="Helical" evidence="2">
    <location>
        <begin position="15"/>
        <end position="37"/>
    </location>
</feature>
<evidence type="ECO:0008006" key="5">
    <source>
        <dbReference type="Google" id="ProtNLM"/>
    </source>
</evidence>
<dbReference type="EMBL" id="VSWD01000013">
    <property type="protein sequence ID" value="KAK3085150.1"/>
    <property type="molecule type" value="Genomic_DNA"/>
</dbReference>
<dbReference type="SUPFAM" id="SSF52540">
    <property type="entry name" value="P-loop containing nucleoside triphosphate hydrolases"/>
    <property type="match status" value="1"/>
</dbReference>
<dbReference type="InterPro" id="IPR051589">
    <property type="entry name" value="Sialate-O-sulfotransferase"/>
</dbReference>
<accession>A0AA88XGZ7</accession>
<evidence type="ECO:0000256" key="2">
    <source>
        <dbReference type="SAM" id="Phobius"/>
    </source>
</evidence>
<keyword evidence="4" id="KW-1185">Reference proteome</keyword>
<sequence length="298" mass="34492">MWKPYWICRRQRRSATCIVCLAIVYIVFFNTFAFIFLSRSNNSTTSLVSKHGSRYIGIVDIRSLCKTPTLSKIPLPRTALVSFPGSGNTWIRHIVQQATGILTGSVYNDKSLLQNGFPGEGISNGSVILIKTHKWGEMERSRYRRAVLILRNPYDALLAEFNRRHGGHMGYASEMHFRSEWSKYVTIMSDEWVKMNYDWLQFSSSLHVTHYENFRKNPKAEIKSLLKFLNVTIPFKDMLCVMKNVNGYHKRIQTKTTRYEPFPSHIRTKIDADIAFIESELLIANNGRTLTHSLRSQD</sequence>